<dbReference type="InterPro" id="IPR018763">
    <property type="entry name" value="DUF2334"/>
</dbReference>
<dbReference type="Pfam" id="PF10096">
    <property type="entry name" value="DUF2334"/>
    <property type="match status" value="1"/>
</dbReference>
<reference evidence="3" key="2">
    <citation type="submission" date="2020-09" db="EMBL/GenBank/DDBJ databases">
        <authorList>
            <person name="Sun Q."/>
            <person name="Ohkuma M."/>
        </authorList>
    </citation>
    <scope>NUCLEOTIDE SEQUENCE</scope>
    <source>
        <strain evidence="3">JCM 14371</strain>
    </source>
</reference>
<dbReference type="EMBL" id="BMOE01000001">
    <property type="protein sequence ID" value="GGJ66115.1"/>
    <property type="molecule type" value="Genomic_DNA"/>
</dbReference>
<feature type="chain" id="PRO_5037770613" description="DUF2334 domain-containing protein" evidence="2">
    <location>
        <begin position="21"/>
        <end position="577"/>
    </location>
</feature>
<dbReference type="RefSeq" id="WP_188960859.1">
    <property type="nucleotide sequence ID" value="NZ_BMOE01000001.1"/>
</dbReference>
<feature type="region of interest" description="Disordered" evidence="1">
    <location>
        <begin position="23"/>
        <end position="46"/>
    </location>
</feature>
<evidence type="ECO:0000313" key="4">
    <source>
        <dbReference type="Proteomes" id="UP000635726"/>
    </source>
</evidence>
<dbReference type="AlphaFoldDB" id="A0A917ULB3"/>
<name>A0A917ULB3_9DEIO</name>
<evidence type="ECO:0008006" key="5">
    <source>
        <dbReference type="Google" id="ProtNLM"/>
    </source>
</evidence>
<keyword evidence="2" id="KW-0732">Signal</keyword>
<reference evidence="3" key="1">
    <citation type="journal article" date="2014" name="Int. J. Syst. Evol. Microbiol.">
        <title>Complete genome sequence of Corynebacterium casei LMG S-19264T (=DSM 44701T), isolated from a smear-ripened cheese.</title>
        <authorList>
            <consortium name="US DOE Joint Genome Institute (JGI-PGF)"/>
            <person name="Walter F."/>
            <person name="Albersmeier A."/>
            <person name="Kalinowski J."/>
            <person name="Ruckert C."/>
        </authorList>
    </citation>
    <scope>NUCLEOTIDE SEQUENCE</scope>
    <source>
        <strain evidence="3">JCM 14371</strain>
    </source>
</reference>
<proteinExistence type="predicted"/>
<protein>
    <recommendedName>
        <fullName evidence="5">DUF2334 domain-containing protein</fullName>
    </recommendedName>
</protein>
<dbReference type="Proteomes" id="UP000635726">
    <property type="component" value="Unassembled WGS sequence"/>
</dbReference>
<feature type="signal peptide" evidence="2">
    <location>
        <begin position="1"/>
        <end position="20"/>
    </location>
</feature>
<organism evidence="3 4">
    <name type="scientific">Deinococcus aquiradiocola</name>
    <dbReference type="NCBI Taxonomy" id="393059"/>
    <lineage>
        <taxon>Bacteria</taxon>
        <taxon>Thermotogati</taxon>
        <taxon>Deinococcota</taxon>
        <taxon>Deinococci</taxon>
        <taxon>Deinococcales</taxon>
        <taxon>Deinococcaceae</taxon>
        <taxon>Deinococcus</taxon>
    </lineage>
</organism>
<gene>
    <name evidence="3" type="ORF">GCM10008939_07680</name>
</gene>
<evidence type="ECO:0000256" key="2">
    <source>
        <dbReference type="SAM" id="SignalP"/>
    </source>
</evidence>
<accession>A0A917ULB3</accession>
<evidence type="ECO:0000256" key="1">
    <source>
        <dbReference type="SAM" id="MobiDB-lite"/>
    </source>
</evidence>
<evidence type="ECO:0000313" key="3">
    <source>
        <dbReference type="EMBL" id="GGJ66115.1"/>
    </source>
</evidence>
<comment type="caution">
    <text evidence="3">The sequence shown here is derived from an EMBL/GenBank/DDBJ whole genome shotgun (WGS) entry which is preliminary data.</text>
</comment>
<keyword evidence="4" id="KW-1185">Reference proteome</keyword>
<dbReference type="PROSITE" id="PS51257">
    <property type="entry name" value="PROKAR_LIPOPROTEIN"/>
    <property type="match status" value="1"/>
</dbReference>
<feature type="compositionally biased region" description="Low complexity" evidence="1">
    <location>
        <begin position="23"/>
        <end position="39"/>
    </location>
</feature>
<sequence length="577" mass="62605">MSQPKRTSSVILLSLSLALAACGSSSTSGTGRTDTTTGGQPVQASQPVADTQALFERHVTPVPYRGMQPIDPAQLRPPVPDAPETLPLHTQATAPTRTVRVYYSDPLPASSPYRDGGSFHAVMLRNLLGQYDNVQVISRPISQYVAGDAASSLRTFYIGTVFDEALPASFLSDVRAGAPVSWIGYNVWELGSGLSGLGLGYVGLHTAVNTADIAAAYSNVAYKGYTYRKYATQQEMVELTADPARTETLATASNAAGSRIPYLVRSGNFYYVADNPFQYITTTDRYLVLADSLHRMLGDTQTATCRKQAILRLEDLSSINDPQALRDTLDVIQTLKIPFAMTVIPETWYDGVKYPWTANGAQLLQVYRALTLGGVAIQHGTTHNYHGLSRLGAVQGDGNSGDEWEFWDKENGVPLPTLTPAATTARLQTGRNILLGLGIQPRMWTTPHYEADTGLYPALTGVYPRVIERRMYSADGVRAGQFFPYPVKDAYGTLVVPENLGNVQVGYGTDAVLEAAEANRNLDCAYASVFVHPYLLESGYTGADRLTKATLTKLLTDIQAKGFTFVSPLDVTTRTLQ</sequence>